<evidence type="ECO:0000256" key="1">
    <source>
        <dbReference type="SAM" id="MobiDB-lite"/>
    </source>
</evidence>
<proteinExistence type="predicted"/>
<dbReference type="AlphaFoldDB" id="A0A0M7GUE4"/>
<organism evidence="2 3">
    <name type="scientific">Bordetella pseudohinzii</name>
    <dbReference type="NCBI Taxonomy" id="1331258"/>
    <lineage>
        <taxon>Bacteria</taxon>
        <taxon>Pseudomonadati</taxon>
        <taxon>Pseudomonadota</taxon>
        <taxon>Betaproteobacteria</taxon>
        <taxon>Burkholderiales</taxon>
        <taxon>Alcaligenaceae</taxon>
        <taxon>Bordetella</taxon>
    </lineage>
</organism>
<sequence length="234" mass="25774">MRHLVKGARHAVQVERAAIDPQMHLGLDVDVRGIAEGRNKGHAQRDLVDDLLAPRDLVVQPYAAAFEAHIVQREAGQALLGLRVGRRLGGLLGKLLLDIRKIKARDVLAHQVDLGFDHAHRIDHGGEQDEGAPGRAGLQQPDLQQRRLGLRLGDRQIMRPQREGEGIEGDVAHADIPAQQRGHVPGQGAAHHLGHLPGRQTGQQEHDQHDRSQDLHAAARKFQCRHAKGHLDHS</sequence>
<feature type="region of interest" description="Disordered" evidence="1">
    <location>
        <begin position="121"/>
        <end position="142"/>
    </location>
</feature>
<accession>A0A0M7GUE4</accession>
<name>A0A0M7GUE4_9BORD</name>
<dbReference type="EMBL" id="CYTV01000009">
    <property type="protein sequence ID" value="CUJ00076.1"/>
    <property type="molecule type" value="Genomic_DNA"/>
</dbReference>
<reference evidence="2 3" key="1">
    <citation type="submission" date="2015-09" db="EMBL/GenBank/DDBJ databases">
        <authorList>
            <person name="Jackson K.R."/>
            <person name="Lunt B.L."/>
            <person name="Fisher J.N.B."/>
            <person name="Gardner A.V."/>
            <person name="Bailey M.E."/>
            <person name="Deus L.M."/>
            <person name="Earl A.S."/>
            <person name="Gibby P.D."/>
            <person name="Hartmann K.A."/>
            <person name="Liu J.E."/>
            <person name="Manci A.M."/>
            <person name="Nielsen D.A."/>
            <person name="Solomon M.B."/>
            <person name="Breakwell D.P."/>
            <person name="Burnett S.H."/>
            <person name="Grose J.H."/>
        </authorList>
    </citation>
    <scope>NUCLEOTIDE SEQUENCE [LARGE SCALE GENOMIC DNA]</scope>
    <source>
        <strain evidence="2 3">2789STDY5608636</strain>
    </source>
</reference>
<evidence type="ECO:0000313" key="3">
    <source>
        <dbReference type="Proteomes" id="UP000053096"/>
    </source>
</evidence>
<feature type="region of interest" description="Disordered" evidence="1">
    <location>
        <begin position="181"/>
        <end position="217"/>
    </location>
</feature>
<evidence type="ECO:0000313" key="2">
    <source>
        <dbReference type="EMBL" id="CUJ00076.1"/>
    </source>
</evidence>
<gene>
    <name evidence="2" type="ORF">ERS370011_03274</name>
</gene>
<dbReference type="Proteomes" id="UP000053096">
    <property type="component" value="Unassembled WGS sequence"/>
</dbReference>
<protein>
    <submittedName>
        <fullName evidence="2">Uncharacterized protein</fullName>
    </submittedName>
</protein>
<feature type="compositionally biased region" description="Basic and acidic residues" evidence="1">
    <location>
        <begin position="204"/>
        <end position="214"/>
    </location>
</feature>